<feature type="binding site" evidence="13">
    <location>
        <position position="240"/>
    </location>
    <ligand>
        <name>Zn(2+)</name>
        <dbReference type="ChEBI" id="CHEBI:29105"/>
    </ligand>
</feature>
<evidence type="ECO:0000256" key="2">
    <source>
        <dbReference type="ARBA" id="ARBA00005594"/>
    </source>
</evidence>
<keyword evidence="4 13" id="KW-0963">Cytoplasm</keyword>
<organism evidence="15 16">
    <name type="scientific">Candidatus Saccharicenans subterraneus</name>
    <dbReference type="NCBI Taxonomy" id="2508984"/>
    <lineage>
        <taxon>Bacteria</taxon>
        <taxon>Candidatus Aminicenantota</taxon>
        <taxon>Candidatus Aminicenantia</taxon>
        <taxon>Candidatus Aminicenantales</taxon>
        <taxon>Candidatus Saccharicenantaceae</taxon>
        <taxon>Candidatus Saccharicenans</taxon>
    </lineage>
</organism>
<dbReference type="PANTHER" id="PTHR10890:SF3">
    <property type="entry name" value="CYSTEINE--TRNA LIGASE, CYTOPLASMIC"/>
    <property type="match status" value="1"/>
</dbReference>
<evidence type="ECO:0000256" key="1">
    <source>
        <dbReference type="ARBA" id="ARBA00004496"/>
    </source>
</evidence>
<dbReference type="FunFam" id="3.40.50.620:FF:000130">
    <property type="entry name" value="Cysteine--tRNA ligase"/>
    <property type="match status" value="1"/>
</dbReference>
<feature type="binding site" evidence="13">
    <location>
        <position position="215"/>
    </location>
    <ligand>
        <name>Zn(2+)</name>
        <dbReference type="ChEBI" id="CHEBI:29105"/>
    </ligand>
</feature>
<dbReference type="GO" id="GO:0008270">
    <property type="term" value="F:zinc ion binding"/>
    <property type="evidence" value="ECO:0007669"/>
    <property type="project" value="UniProtKB-UniRule"/>
</dbReference>
<evidence type="ECO:0000259" key="14">
    <source>
        <dbReference type="SMART" id="SM00840"/>
    </source>
</evidence>
<dbReference type="NCBIfam" id="TIGR00435">
    <property type="entry name" value="cysS"/>
    <property type="match status" value="1"/>
</dbReference>
<comment type="caution">
    <text evidence="15">The sequence shown here is derived from an EMBL/GenBank/DDBJ whole genome shotgun (WGS) entry which is preliminary data.</text>
</comment>
<dbReference type="InterPro" id="IPR015273">
    <property type="entry name" value="Cys-tRNA-synt_Ia_DALR"/>
</dbReference>
<sequence length="470" mass="54535">MDIIDRMIRFFNTLSGSLEEFRPLKEGEVRLYTCGPTVYDYPHIGNYRAYIFEDLLKRFLLLAGFKVIHVMNITDVDDKTIKGAARQGLSLQEYTSRYIEAFFEDLKTLRIMPADIYPRATEHIPDMVRMVRGLLDKGCAYYKEGSVYFSIQKFPAYGRLAKIDLAELKAGARVDSDEYEKESVHDFALWKKAKEGEPFWETELGAGRPGWHIECSAMSTRYLGPSIDIHCGGIDNIFPHHENEIAQSEAYYGQKFVNYWLHCHHLVVDGEKMSKSKGNFYTLRDLLARGLNPVDLRFFLLSTHYRKMLNFTFDGLEQARASRQRVLDFVYELEHRTLAPGAEPEIQGLAEKVLTDFKESLADDLNISAALAVLFDFIREINSRLSRDLLKQEDAVRVLRTVEEIDRVLAILQERKEEALPPELLEKIELRQWARKEKNFALADAIREELRQQGIMLEDTKEGVRWKRIK</sequence>
<comment type="catalytic activity">
    <reaction evidence="12 13">
        <text>tRNA(Cys) + L-cysteine + ATP = L-cysteinyl-tRNA(Cys) + AMP + diphosphate</text>
        <dbReference type="Rhea" id="RHEA:17773"/>
        <dbReference type="Rhea" id="RHEA-COMP:9661"/>
        <dbReference type="Rhea" id="RHEA-COMP:9679"/>
        <dbReference type="ChEBI" id="CHEBI:30616"/>
        <dbReference type="ChEBI" id="CHEBI:33019"/>
        <dbReference type="ChEBI" id="CHEBI:35235"/>
        <dbReference type="ChEBI" id="CHEBI:78442"/>
        <dbReference type="ChEBI" id="CHEBI:78517"/>
        <dbReference type="ChEBI" id="CHEBI:456215"/>
        <dbReference type="EC" id="6.1.1.16"/>
    </reaction>
</comment>
<dbReference type="EC" id="6.1.1.16" evidence="13"/>
<keyword evidence="8 13" id="KW-0862">Zinc</keyword>
<reference evidence="15 16" key="1">
    <citation type="submission" date="2018-08" db="EMBL/GenBank/DDBJ databases">
        <title>Genome analysis of the thermophilic bacterium of the candidate phylum Aminicenantes from deep subsurface aquifer revealed its physiology and ecological role.</title>
        <authorList>
            <person name="Kadnikov V.V."/>
            <person name="Mardanov A.V."/>
            <person name="Beletsky A.V."/>
            <person name="Karnachuk O.V."/>
            <person name="Ravin N.V."/>
        </authorList>
    </citation>
    <scope>NUCLEOTIDE SEQUENCE [LARGE SCALE GENOMIC DNA]</scope>
    <source>
        <strain evidence="15">BY38</strain>
    </source>
</reference>
<evidence type="ECO:0000256" key="13">
    <source>
        <dbReference type="HAMAP-Rule" id="MF_00041"/>
    </source>
</evidence>
<keyword evidence="11 13" id="KW-0030">Aminoacyl-tRNA synthetase</keyword>
<keyword evidence="6 13" id="KW-0479">Metal-binding</keyword>
<evidence type="ECO:0000256" key="11">
    <source>
        <dbReference type="ARBA" id="ARBA00023146"/>
    </source>
</evidence>
<evidence type="ECO:0000256" key="6">
    <source>
        <dbReference type="ARBA" id="ARBA00022723"/>
    </source>
</evidence>
<evidence type="ECO:0000256" key="7">
    <source>
        <dbReference type="ARBA" id="ARBA00022741"/>
    </source>
</evidence>
<proteinExistence type="inferred from homology"/>
<dbReference type="GO" id="GO:0005829">
    <property type="term" value="C:cytosol"/>
    <property type="evidence" value="ECO:0007669"/>
    <property type="project" value="TreeGrafter"/>
</dbReference>
<dbReference type="InterPro" id="IPR009080">
    <property type="entry name" value="tRNAsynth_Ia_anticodon-bd"/>
</dbReference>
<keyword evidence="9 13" id="KW-0067">ATP-binding</keyword>
<dbReference type="Pfam" id="PF09190">
    <property type="entry name" value="DALR_2"/>
    <property type="match status" value="1"/>
</dbReference>
<evidence type="ECO:0000256" key="10">
    <source>
        <dbReference type="ARBA" id="ARBA00022917"/>
    </source>
</evidence>
<gene>
    <name evidence="13" type="primary">cysS</name>
    <name evidence="15" type="ORF">OP8BY_2146</name>
</gene>
<dbReference type="PANTHER" id="PTHR10890">
    <property type="entry name" value="CYSTEINYL-TRNA SYNTHETASE"/>
    <property type="match status" value="1"/>
</dbReference>
<evidence type="ECO:0000313" key="15">
    <source>
        <dbReference type="EMBL" id="RFT16140.1"/>
    </source>
</evidence>
<feature type="binding site" evidence="13">
    <location>
        <position position="244"/>
    </location>
    <ligand>
        <name>Zn(2+)</name>
        <dbReference type="ChEBI" id="CHEBI:29105"/>
    </ligand>
</feature>
<keyword evidence="7 13" id="KW-0547">Nucleotide-binding</keyword>
<protein>
    <recommendedName>
        <fullName evidence="13">Cysteine--tRNA ligase</fullName>
        <ecNumber evidence="13">6.1.1.16</ecNumber>
    </recommendedName>
    <alternativeName>
        <fullName evidence="13">Cysteinyl-tRNA synthetase</fullName>
        <shortName evidence="13">CysRS</shortName>
    </alternativeName>
</protein>
<evidence type="ECO:0000313" key="16">
    <source>
        <dbReference type="Proteomes" id="UP000257323"/>
    </source>
</evidence>
<dbReference type="Proteomes" id="UP000257323">
    <property type="component" value="Unassembled WGS sequence"/>
</dbReference>
<dbReference type="PRINTS" id="PR00983">
    <property type="entry name" value="TRNASYNTHCYS"/>
</dbReference>
<keyword evidence="5 13" id="KW-0436">Ligase</keyword>
<comment type="subcellular location">
    <subcellularLocation>
        <location evidence="1 13">Cytoplasm</location>
    </subcellularLocation>
</comment>
<dbReference type="Gene3D" id="1.20.120.1910">
    <property type="entry name" value="Cysteine-tRNA ligase, C-terminal anti-codon recognition domain"/>
    <property type="match status" value="1"/>
</dbReference>
<dbReference type="InterPro" id="IPR014729">
    <property type="entry name" value="Rossmann-like_a/b/a_fold"/>
</dbReference>
<dbReference type="InterPro" id="IPR032678">
    <property type="entry name" value="tRNA-synt_1_cat_dom"/>
</dbReference>
<comment type="cofactor">
    <cofactor evidence="13">
        <name>Zn(2+)</name>
        <dbReference type="ChEBI" id="CHEBI:29105"/>
    </cofactor>
    <text evidence="13">Binds 1 zinc ion per subunit.</text>
</comment>
<dbReference type="AlphaFoldDB" id="A0A3E2BN11"/>
<dbReference type="CDD" id="cd00672">
    <property type="entry name" value="CysRS_core"/>
    <property type="match status" value="1"/>
</dbReference>
<dbReference type="GO" id="GO:0004817">
    <property type="term" value="F:cysteine-tRNA ligase activity"/>
    <property type="evidence" value="ECO:0007669"/>
    <property type="project" value="UniProtKB-UniRule"/>
</dbReference>
<evidence type="ECO:0000256" key="12">
    <source>
        <dbReference type="ARBA" id="ARBA00047398"/>
    </source>
</evidence>
<dbReference type="Gene3D" id="3.40.50.620">
    <property type="entry name" value="HUPs"/>
    <property type="match status" value="1"/>
</dbReference>
<dbReference type="InterPro" id="IPR024909">
    <property type="entry name" value="Cys-tRNA/MSH_ligase"/>
</dbReference>
<dbReference type="HAMAP" id="MF_00041">
    <property type="entry name" value="Cys_tRNA_synth"/>
    <property type="match status" value="1"/>
</dbReference>
<dbReference type="SUPFAM" id="SSF47323">
    <property type="entry name" value="Anticodon-binding domain of a subclass of class I aminoacyl-tRNA synthetases"/>
    <property type="match status" value="1"/>
</dbReference>
<comment type="subunit">
    <text evidence="3 13">Monomer.</text>
</comment>
<dbReference type="Pfam" id="PF01406">
    <property type="entry name" value="tRNA-synt_1e"/>
    <property type="match status" value="1"/>
</dbReference>
<evidence type="ECO:0000256" key="8">
    <source>
        <dbReference type="ARBA" id="ARBA00022833"/>
    </source>
</evidence>
<accession>A0A3E2BN11</accession>
<dbReference type="SMART" id="SM00840">
    <property type="entry name" value="DALR_2"/>
    <property type="match status" value="1"/>
</dbReference>
<comment type="similarity">
    <text evidence="2 13">Belongs to the class-I aminoacyl-tRNA synthetase family.</text>
</comment>
<evidence type="ECO:0000256" key="5">
    <source>
        <dbReference type="ARBA" id="ARBA00022598"/>
    </source>
</evidence>
<evidence type="ECO:0000256" key="3">
    <source>
        <dbReference type="ARBA" id="ARBA00011245"/>
    </source>
</evidence>
<dbReference type="GO" id="GO:0006423">
    <property type="term" value="P:cysteinyl-tRNA aminoacylation"/>
    <property type="evidence" value="ECO:0007669"/>
    <property type="project" value="UniProtKB-UniRule"/>
</dbReference>
<feature type="binding site" evidence="13">
    <location>
        <position position="275"/>
    </location>
    <ligand>
        <name>ATP</name>
        <dbReference type="ChEBI" id="CHEBI:30616"/>
    </ligand>
</feature>
<evidence type="ECO:0000256" key="9">
    <source>
        <dbReference type="ARBA" id="ARBA00022840"/>
    </source>
</evidence>
<feature type="short sequence motif" description="'HIGH' region" evidence="13">
    <location>
        <begin position="36"/>
        <end position="46"/>
    </location>
</feature>
<dbReference type="EMBL" id="QUAH01000005">
    <property type="protein sequence ID" value="RFT16140.1"/>
    <property type="molecule type" value="Genomic_DNA"/>
</dbReference>
<name>A0A3E2BN11_9BACT</name>
<dbReference type="InterPro" id="IPR015803">
    <property type="entry name" value="Cys-tRNA-ligase"/>
</dbReference>
<feature type="domain" description="Cysteinyl-tRNA synthetase class Ia DALR" evidence="14">
    <location>
        <begin position="356"/>
        <end position="420"/>
    </location>
</feature>
<dbReference type="SUPFAM" id="SSF52374">
    <property type="entry name" value="Nucleotidylyl transferase"/>
    <property type="match status" value="1"/>
</dbReference>
<feature type="binding site" evidence="13">
    <location>
        <position position="34"/>
    </location>
    <ligand>
        <name>Zn(2+)</name>
        <dbReference type="ChEBI" id="CHEBI:29105"/>
    </ligand>
</feature>
<feature type="short sequence motif" description="'KMSKS' region" evidence="13">
    <location>
        <begin position="272"/>
        <end position="276"/>
    </location>
</feature>
<keyword evidence="10 13" id="KW-0648">Protein biosynthesis</keyword>
<dbReference type="GO" id="GO:0005524">
    <property type="term" value="F:ATP binding"/>
    <property type="evidence" value="ECO:0007669"/>
    <property type="project" value="UniProtKB-UniRule"/>
</dbReference>
<evidence type="ECO:0000256" key="4">
    <source>
        <dbReference type="ARBA" id="ARBA00022490"/>
    </source>
</evidence>